<dbReference type="GO" id="GO:0005634">
    <property type="term" value="C:nucleus"/>
    <property type="evidence" value="ECO:0007669"/>
    <property type="project" value="TreeGrafter"/>
</dbReference>
<evidence type="ECO:0000259" key="2">
    <source>
        <dbReference type="PROSITE" id="PS50011"/>
    </source>
</evidence>
<proteinExistence type="predicted"/>
<organism evidence="3 4">
    <name type="scientific">Arthroderma otae (strain ATCC MYA-4605 / CBS 113480)</name>
    <name type="common">Microsporum canis</name>
    <dbReference type="NCBI Taxonomy" id="554155"/>
    <lineage>
        <taxon>Eukaryota</taxon>
        <taxon>Fungi</taxon>
        <taxon>Dikarya</taxon>
        <taxon>Ascomycota</taxon>
        <taxon>Pezizomycotina</taxon>
        <taxon>Eurotiomycetes</taxon>
        <taxon>Eurotiomycetidae</taxon>
        <taxon>Onygenales</taxon>
        <taxon>Arthrodermataceae</taxon>
        <taxon>Microsporum</taxon>
    </lineage>
</organism>
<dbReference type="PANTHER" id="PTHR44167:SF30">
    <property type="entry name" value="PHOSPHORYLASE KINASE"/>
    <property type="match status" value="1"/>
</dbReference>
<gene>
    <name evidence="3" type="ORF">MCYG_03104</name>
</gene>
<evidence type="ECO:0000313" key="3">
    <source>
        <dbReference type="EMBL" id="EEQ30285.1"/>
    </source>
</evidence>
<keyword evidence="3" id="KW-0418">Kinase</keyword>
<dbReference type="VEuPathDB" id="FungiDB:MCYG_03104"/>
<dbReference type="Proteomes" id="UP000002035">
    <property type="component" value="Unassembled WGS sequence"/>
</dbReference>
<protein>
    <submittedName>
        <fullName evidence="3">CAMK family protein kinase</fullName>
    </submittedName>
</protein>
<dbReference type="OMA" id="YMWENER"/>
<name>C5FKR3_ARTOC</name>
<dbReference type="eggNOG" id="KOG0033">
    <property type="taxonomic scope" value="Eukaryota"/>
</dbReference>
<dbReference type="RefSeq" id="XP_002847598.1">
    <property type="nucleotide sequence ID" value="XM_002847552.1"/>
</dbReference>
<dbReference type="InterPro" id="IPR011009">
    <property type="entry name" value="Kinase-like_dom_sf"/>
</dbReference>
<dbReference type="PROSITE" id="PS50011">
    <property type="entry name" value="PROTEIN_KINASE_DOM"/>
    <property type="match status" value="1"/>
</dbReference>
<dbReference type="Gene3D" id="1.10.510.10">
    <property type="entry name" value="Transferase(Phosphotransferase) domain 1"/>
    <property type="match status" value="1"/>
</dbReference>
<feature type="compositionally biased region" description="Basic residues" evidence="1">
    <location>
        <begin position="500"/>
        <end position="512"/>
    </location>
</feature>
<dbReference type="SMART" id="SM00220">
    <property type="entry name" value="S_TKc"/>
    <property type="match status" value="1"/>
</dbReference>
<dbReference type="Pfam" id="PF00069">
    <property type="entry name" value="Pkinase"/>
    <property type="match status" value="1"/>
</dbReference>
<reference evidence="4" key="1">
    <citation type="journal article" date="2012" name="MBio">
        <title>Comparative genome analysis of Trichophyton rubrum and related dermatophytes reveals candidate genes involved in infection.</title>
        <authorList>
            <person name="Martinez D.A."/>
            <person name="Oliver B.G."/>
            <person name="Graeser Y."/>
            <person name="Goldberg J.M."/>
            <person name="Li W."/>
            <person name="Martinez-Rossi N.M."/>
            <person name="Monod M."/>
            <person name="Shelest E."/>
            <person name="Barton R.C."/>
            <person name="Birch E."/>
            <person name="Brakhage A.A."/>
            <person name="Chen Z."/>
            <person name="Gurr S.J."/>
            <person name="Heiman D."/>
            <person name="Heitman J."/>
            <person name="Kosti I."/>
            <person name="Rossi A."/>
            <person name="Saif S."/>
            <person name="Samalova M."/>
            <person name="Saunders C.W."/>
            <person name="Shea T."/>
            <person name="Summerbell R.C."/>
            <person name="Xu J."/>
            <person name="Young S."/>
            <person name="Zeng Q."/>
            <person name="Birren B.W."/>
            <person name="Cuomo C.A."/>
            <person name="White T.C."/>
        </authorList>
    </citation>
    <scope>NUCLEOTIDE SEQUENCE [LARGE SCALE GENOMIC DNA]</scope>
    <source>
        <strain evidence="4">ATCC MYA-4605 / CBS 113480</strain>
    </source>
</reference>
<evidence type="ECO:0000313" key="4">
    <source>
        <dbReference type="Proteomes" id="UP000002035"/>
    </source>
</evidence>
<feature type="domain" description="Protein kinase" evidence="2">
    <location>
        <begin position="238"/>
        <end position="488"/>
    </location>
</feature>
<dbReference type="STRING" id="554155.C5FKR3"/>
<evidence type="ECO:0000256" key="1">
    <source>
        <dbReference type="SAM" id="MobiDB-lite"/>
    </source>
</evidence>
<feature type="region of interest" description="Disordered" evidence="1">
    <location>
        <begin position="492"/>
        <end position="512"/>
    </location>
</feature>
<dbReference type="GO" id="GO:0044773">
    <property type="term" value="P:mitotic DNA damage checkpoint signaling"/>
    <property type="evidence" value="ECO:0007669"/>
    <property type="project" value="TreeGrafter"/>
</dbReference>
<dbReference type="GeneID" id="9223683"/>
<sequence length="512" mass="58341">MAYLSPEPEEIKSGEHHIRVILFPISISAVKSLNLPGNQDSVGTILLSGLPIEPLANCGKKRQALAFYLYENLDHPYFVIGSDKMCQIQLQTTTDECWVNIRHCLLIAIPDDEDDAILLRNLSTSRFTVRDAVNRKEGEQEEIIPGDRLRIKPGLMHITLGAGLEFLLQVLPSSTSNTRAPVPPGNCELISGPAITNRSKSLRRKKLAHKDPVDAPHSSKRIKSEFSPSNIVLCKARPPKLDLVAETGLTRVFKLQRFGRVVAAKVCRKPDIEEAAYMWENERNVLQTLKHRNIVQLLDFQAFDLTLFLEYIEGLDLSQYVDADKYSIIKEEMQLRIWIDISDALKYIHEKGIIHHDIKPNNIILGDHKRGAVLCDFGLSTFEQRYSDGGSTSYIPPELLVRQRGKPSDIWAFGITMLFVSKHIQLPSNGWPIRKLMEDSKVRKKFMNWWDHIDTLRKNLPRRMAALREMLVLDPQRRISASTLYDALNKSKTTAPTKKDKMKKKAISLKRR</sequence>
<dbReference type="EMBL" id="DS995703">
    <property type="protein sequence ID" value="EEQ30285.1"/>
    <property type="molecule type" value="Genomic_DNA"/>
</dbReference>
<accession>C5FKR3</accession>
<dbReference type="PANTHER" id="PTHR44167">
    <property type="entry name" value="OVARIAN-SPECIFIC SERINE/THREONINE-PROTEIN KINASE LOK-RELATED"/>
    <property type="match status" value="1"/>
</dbReference>
<dbReference type="PROSITE" id="PS00108">
    <property type="entry name" value="PROTEIN_KINASE_ST"/>
    <property type="match status" value="1"/>
</dbReference>
<dbReference type="InterPro" id="IPR008271">
    <property type="entry name" value="Ser/Thr_kinase_AS"/>
</dbReference>
<dbReference type="AlphaFoldDB" id="C5FKR3"/>
<dbReference type="SUPFAM" id="SSF56112">
    <property type="entry name" value="Protein kinase-like (PK-like)"/>
    <property type="match status" value="1"/>
</dbReference>
<dbReference type="GO" id="GO:0004674">
    <property type="term" value="F:protein serine/threonine kinase activity"/>
    <property type="evidence" value="ECO:0007669"/>
    <property type="project" value="TreeGrafter"/>
</dbReference>
<dbReference type="GO" id="GO:0005524">
    <property type="term" value="F:ATP binding"/>
    <property type="evidence" value="ECO:0007669"/>
    <property type="project" value="InterPro"/>
</dbReference>
<dbReference type="HOGENOM" id="CLU_448435_0_0_1"/>
<keyword evidence="3" id="KW-0808">Transferase</keyword>
<dbReference type="OrthoDB" id="1668230at2759"/>
<keyword evidence="4" id="KW-1185">Reference proteome</keyword>
<dbReference type="InterPro" id="IPR000719">
    <property type="entry name" value="Prot_kinase_dom"/>
</dbReference>
<dbReference type="CDD" id="cd00180">
    <property type="entry name" value="PKc"/>
    <property type="match status" value="1"/>
</dbReference>